<accession>A0A2I1DE01</accession>
<dbReference type="EMBL" id="MSFM01000001">
    <property type="protein sequence ID" value="PKY08112.1"/>
    <property type="molecule type" value="Genomic_DNA"/>
</dbReference>
<dbReference type="GeneID" id="36549741"/>
<dbReference type="Proteomes" id="UP000234254">
    <property type="component" value="Unassembled WGS sequence"/>
</dbReference>
<proteinExistence type="predicted"/>
<name>A0A2I1DE01_ASPC2</name>
<dbReference type="VEuPathDB" id="FungiDB:P168DRAFT_9152"/>
<dbReference type="AlphaFoldDB" id="A0A2I1DE01"/>
<gene>
    <name evidence="2" type="ORF">P168DRAFT_9152</name>
</gene>
<evidence type="ECO:0000256" key="1">
    <source>
        <dbReference type="SAM" id="MobiDB-lite"/>
    </source>
</evidence>
<dbReference type="OrthoDB" id="10398481at2759"/>
<sequence>MMLVVGYVLSSAITKSKRPALLKLAFGANGEKGKKKKKKKKERRGSRTSGKPNTHAKPAKTEKNSADHTGSSPRTILVFIRRLPCGARCDATCSPRLQPTRMISALEGGPPRSTLLPYLWRRERLRRITAVRCRWKKLVGVCLSAWFHATSIIPFQFPVQFAVSTRCLYGVKPHCRATDSGYPLEWFNLTGLDQADPRLGLHLVGVDRVPSRPAG</sequence>
<protein>
    <submittedName>
        <fullName evidence="2">Uncharacterized protein</fullName>
    </submittedName>
</protein>
<reference evidence="2" key="1">
    <citation type="submission" date="2016-12" db="EMBL/GenBank/DDBJ databases">
        <title>The genomes of Aspergillus section Nigri reveals drivers in fungal speciation.</title>
        <authorList>
            <consortium name="DOE Joint Genome Institute"/>
            <person name="Vesth T.C."/>
            <person name="Nybo J."/>
            <person name="Theobald S."/>
            <person name="Brandl J."/>
            <person name="Frisvad J.C."/>
            <person name="Nielsen K.F."/>
            <person name="Lyhne E.K."/>
            <person name="Kogle M.E."/>
            <person name="Kuo A."/>
            <person name="Riley R."/>
            <person name="Clum A."/>
            <person name="Nolan M."/>
            <person name="Lipzen A."/>
            <person name="Salamov A."/>
            <person name="Henrissat B."/>
            <person name="Wiebenga A."/>
            <person name="De vries R.P."/>
            <person name="Grigoriev I.V."/>
            <person name="Mortensen U.H."/>
            <person name="Andersen M.R."/>
            <person name="Baker S.E."/>
        </authorList>
    </citation>
    <scope>NUCLEOTIDE SEQUENCE</scope>
    <source>
        <strain evidence="2">IBT 28561</strain>
    </source>
</reference>
<evidence type="ECO:0000313" key="3">
    <source>
        <dbReference type="Proteomes" id="UP000234254"/>
    </source>
</evidence>
<keyword evidence="3" id="KW-1185">Reference proteome</keyword>
<comment type="caution">
    <text evidence="2">The sequence shown here is derived from an EMBL/GenBank/DDBJ whole genome shotgun (WGS) entry which is preliminary data.</text>
</comment>
<feature type="region of interest" description="Disordered" evidence="1">
    <location>
        <begin position="23"/>
        <end position="71"/>
    </location>
</feature>
<dbReference type="RefSeq" id="XP_024696706.1">
    <property type="nucleotide sequence ID" value="XM_024842212.1"/>
</dbReference>
<organism evidence="2 3">
    <name type="scientific">Aspergillus campestris (strain IBT 28561)</name>
    <dbReference type="NCBI Taxonomy" id="1392248"/>
    <lineage>
        <taxon>Eukaryota</taxon>
        <taxon>Fungi</taxon>
        <taxon>Dikarya</taxon>
        <taxon>Ascomycota</taxon>
        <taxon>Pezizomycotina</taxon>
        <taxon>Eurotiomycetes</taxon>
        <taxon>Eurotiomycetidae</taxon>
        <taxon>Eurotiales</taxon>
        <taxon>Aspergillaceae</taxon>
        <taxon>Aspergillus</taxon>
        <taxon>Aspergillus subgen. Circumdati</taxon>
    </lineage>
</organism>
<feature type="compositionally biased region" description="Basic residues" evidence="1">
    <location>
        <begin position="33"/>
        <end position="46"/>
    </location>
</feature>
<evidence type="ECO:0000313" key="2">
    <source>
        <dbReference type="EMBL" id="PKY08112.1"/>
    </source>
</evidence>